<proteinExistence type="predicted"/>
<sequence length="50" mass="5897">MPVSWIPYKYPSTYMVHARQLYKSLQLIISGWAENLKAERCIMLHSDDVL</sequence>
<dbReference type="EMBL" id="GBRH01189438">
    <property type="protein sequence ID" value="JAE08458.1"/>
    <property type="molecule type" value="Transcribed_RNA"/>
</dbReference>
<dbReference type="AlphaFoldDB" id="A0A0A9FJJ9"/>
<protein>
    <submittedName>
        <fullName evidence="1">Uncharacterized protein</fullName>
    </submittedName>
</protein>
<reference evidence="1" key="1">
    <citation type="submission" date="2014-09" db="EMBL/GenBank/DDBJ databases">
        <authorList>
            <person name="Magalhaes I.L.F."/>
            <person name="Oliveira U."/>
            <person name="Santos F.R."/>
            <person name="Vidigal T.H.D.A."/>
            <person name="Brescovit A.D."/>
            <person name="Santos A.J."/>
        </authorList>
    </citation>
    <scope>NUCLEOTIDE SEQUENCE</scope>
    <source>
        <tissue evidence="1">Shoot tissue taken approximately 20 cm above the soil surface</tissue>
    </source>
</reference>
<evidence type="ECO:0000313" key="1">
    <source>
        <dbReference type="EMBL" id="JAE08458.1"/>
    </source>
</evidence>
<accession>A0A0A9FJJ9</accession>
<reference evidence="1" key="2">
    <citation type="journal article" date="2015" name="Data Brief">
        <title>Shoot transcriptome of the giant reed, Arundo donax.</title>
        <authorList>
            <person name="Barrero R.A."/>
            <person name="Guerrero F.D."/>
            <person name="Moolhuijzen P."/>
            <person name="Goolsby J.A."/>
            <person name="Tidwell J."/>
            <person name="Bellgard S.E."/>
            <person name="Bellgard M.I."/>
        </authorList>
    </citation>
    <scope>NUCLEOTIDE SEQUENCE</scope>
    <source>
        <tissue evidence="1">Shoot tissue taken approximately 20 cm above the soil surface</tissue>
    </source>
</reference>
<organism evidence="1">
    <name type="scientific">Arundo donax</name>
    <name type="common">Giant reed</name>
    <name type="synonym">Donax arundinaceus</name>
    <dbReference type="NCBI Taxonomy" id="35708"/>
    <lineage>
        <taxon>Eukaryota</taxon>
        <taxon>Viridiplantae</taxon>
        <taxon>Streptophyta</taxon>
        <taxon>Embryophyta</taxon>
        <taxon>Tracheophyta</taxon>
        <taxon>Spermatophyta</taxon>
        <taxon>Magnoliopsida</taxon>
        <taxon>Liliopsida</taxon>
        <taxon>Poales</taxon>
        <taxon>Poaceae</taxon>
        <taxon>PACMAD clade</taxon>
        <taxon>Arundinoideae</taxon>
        <taxon>Arundineae</taxon>
        <taxon>Arundo</taxon>
    </lineage>
</organism>
<name>A0A0A9FJJ9_ARUDO</name>